<evidence type="ECO:0000256" key="6">
    <source>
        <dbReference type="ARBA" id="ARBA00022989"/>
    </source>
</evidence>
<dbReference type="PROSITE" id="PS51105">
    <property type="entry name" value="PTS_EIIC_TYPE_3"/>
    <property type="match status" value="1"/>
</dbReference>
<organism evidence="11 12">
    <name type="scientific">Companilactobacillus bobalius DSM 19674</name>
    <dbReference type="NCBI Taxonomy" id="1423788"/>
    <lineage>
        <taxon>Bacteria</taxon>
        <taxon>Bacillati</taxon>
        <taxon>Bacillota</taxon>
        <taxon>Bacilli</taxon>
        <taxon>Lactobacillales</taxon>
        <taxon>Lactobacillaceae</taxon>
        <taxon>Companilactobacillus</taxon>
        <taxon>Companilactobacillus bobalius</taxon>
    </lineage>
</organism>
<feature type="transmembrane region" description="Helical" evidence="9">
    <location>
        <begin position="357"/>
        <end position="376"/>
    </location>
</feature>
<feature type="transmembrane region" description="Helical" evidence="9">
    <location>
        <begin position="240"/>
        <end position="262"/>
    </location>
</feature>
<dbReference type="GO" id="GO:0008982">
    <property type="term" value="F:protein-N(PI)-phosphohistidine-sugar phosphotransferase activity"/>
    <property type="evidence" value="ECO:0007669"/>
    <property type="project" value="UniProtKB-UniRule"/>
</dbReference>
<dbReference type="GO" id="GO:0009401">
    <property type="term" value="P:phosphoenolpyruvate-dependent sugar phosphotransferase system"/>
    <property type="evidence" value="ECO:0007669"/>
    <property type="project" value="InterPro"/>
</dbReference>
<evidence type="ECO:0000259" key="10">
    <source>
        <dbReference type="PROSITE" id="PS51105"/>
    </source>
</evidence>
<evidence type="ECO:0000256" key="1">
    <source>
        <dbReference type="ARBA" id="ARBA00004651"/>
    </source>
</evidence>
<keyword evidence="4 8" id="KW-0762">Sugar transport</keyword>
<keyword evidence="2 8" id="KW-0813">Transport</keyword>
<feature type="transmembrane region" description="Helical" evidence="9">
    <location>
        <begin position="108"/>
        <end position="129"/>
    </location>
</feature>
<evidence type="ECO:0000256" key="3">
    <source>
        <dbReference type="ARBA" id="ARBA00022475"/>
    </source>
</evidence>
<dbReference type="InterPro" id="IPR051088">
    <property type="entry name" value="PTS_Sugar-EIIC/EIIB"/>
</dbReference>
<keyword evidence="7 8" id="KW-0472">Membrane</keyword>
<reference evidence="11 12" key="1">
    <citation type="journal article" date="2015" name="Genome Announc.">
        <title>Expanding the biotechnology potential of lactobacilli through comparative genomics of 213 strains and associated genera.</title>
        <authorList>
            <person name="Sun Z."/>
            <person name="Harris H.M."/>
            <person name="McCann A."/>
            <person name="Guo C."/>
            <person name="Argimon S."/>
            <person name="Zhang W."/>
            <person name="Yang X."/>
            <person name="Jeffery I.B."/>
            <person name="Cooney J.C."/>
            <person name="Kagawa T.F."/>
            <person name="Liu W."/>
            <person name="Song Y."/>
            <person name="Salvetti E."/>
            <person name="Wrobel A."/>
            <person name="Rasinkangas P."/>
            <person name="Parkhill J."/>
            <person name="Rea M.C."/>
            <person name="O'Sullivan O."/>
            <person name="Ritari J."/>
            <person name="Douillard F.P."/>
            <person name="Paul Ross R."/>
            <person name="Yang R."/>
            <person name="Briner A.E."/>
            <person name="Felis G.E."/>
            <person name="de Vos W.M."/>
            <person name="Barrangou R."/>
            <person name="Klaenhammer T.R."/>
            <person name="Caufield P.W."/>
            <person name="Cui Y."/>
            <person name="Zhang H."/>
            <person name="O'Toole P.W."/>
        </authorList>
    </citation>
    <scope>NUCLEOTIDE SEQUENCE [LARGE SCALE GENOMIC DNA]</scope>
    <source>
        <strain evidence="11 12">DSM 19674</strain>
    </source>
</reference>
<evidence type="ECO:0000256" key="9">
    <source>
        <dbReference type="SAM" id="Phobius"/>
    </source>
</evidence>
<dbReference type="NCBIfam" id="TIGR00410">
    <property type="entry name" value="lacE"/>
    <property type="match status" value="1"/>
</dbReference>
<name>A0A0R1KNE7_9LACO</name>
<dbReference type="PANTHER" id="PTHR33989">
    <property type="match status" value="1"/>
</dbReference>
<evidence type="ECO:0000256" key="2">
    <source>
        <dbReference type="ARBA" id="ARBA00022448"/>
    </source>
</evidence>
<feature type="transmembrane region" description="Helical" evidence="9">
    <location>
        <begin position="78"/>
        <end position="99"/>
    </location>
</feature>
<feature type="transmembrane region" description="Helical" evidence="9">
    <location>
        <begin position="331"/>
        <end position="351"/>
    </location>
</feature>
<comment type="caution">
    <text evidence="11">The sequence shown here is derived from an EMBL/GenBank/DDBJ whole genome shotgun (WGS) entry which is preliminary data.</text>
</comment>
<accession>A0A0R1KNE7</accession>
<evidence type="ECO:0000256" key="5">
    <source>
        <dbReference type="ARBA" id="ARBA00022692"/>
    </source>
</evidence>
<dbReference type="InterPro" id="IPR004796">
    <property type="entry name" value="PTS_IIC_cello"/>
</dbReference>
<keyword evidence="5 9" id="KW-0812">Transmembrane</keyword>
<evidence type="ECO:0000256" key="8">
    <source>
        <dbReference type="PIRNR" id="PIRNR006351"/>
    </source>
</evidence>
<feature type="transmembrane region" description="Helical" evidence="9">
    <location>
        <begin position="300"/>
        <end position="319"/>
    </location>
</feature>
<dbReference type="InterPro" id="IPR003352">
    <property type="entry name" value="PTS_EIIC"/>
</dbReference>
<dbReference type="GO" id="GO:1901264">
    <property type="term" value="P:carbohydrate derivative transport"/>
    <property type="evidence" value="ECO:0007669"/>
    <property type="project" value="TreeGrafter"/>
</dbReference>
<feature type="transmembrane region" description="Helical" evidence="9">
    <location>
        <begin position="149"/>
        <end position="168"/>
    </location>
</feature>
<evidence type="ECO:0000313" key="11">
    <source>
        <dbReference type="EMBL" id="KRK82257.1"/>
    </source>
</evidence>
<keyword evidence="3 8" id="KW-1003">Cell membrane</keyword>
<dbReference type="PIRSF" id="PIRSF006351">
    <property type="entry name" value="PTS_EIIC-Cellobiose"/>
    <property type="match status" value="1"/>
</dbReference>
<dbReference type="Pfam" id="PF02378">
    <property type="entry name" value="PTS_EIIC"/>
    <property type="match status" value="1"/>
</dbReference>
<keyword evidence="12" id="KW-1185">Reference proteome</keyword>
<sequence>MIKMDASKSKGQKFFDKFAAVSARIGSEVHLRSLRDAFAVIMPLFILAGVGVLINNVVFPKLASGTTLTNLQVWGNLISNGTLNIAGLMLAPAIGFCLARNKSYSNPIAAAIISLASLIMTMPISLSVIPTGAKKAVDVSGMLSFSNLGTTGMFSGIIVGLLATEVFIKLSNIKHLQINLGDNIPPAVSASFNSLIPAILTASLFALIAALLAVFGNTDLVTLITNVIQEPLRKVNTSLFGMLFIYSIGNFLFTLGIHQTVINGTLLDPVLLINMNKNTAAFAAGHQAPYILTNTFRDTFGMMGGTGSTICLLIAIFLFSKQKSGRELGKLAIAPGLFNINEPVIFGYPIVFNIPMMIPFVLTPVIGILIAYFFTAIGFMNRVVVMVPWTTPPLLSAYLATAGDWRAVLVQILTIIIGVFFYLPFMKISERVQAKQAEQALD</sequence>
<dbReference type="PANTHER" id="PTHR33989:SF10">
    <property type="entry name" value="PERMEASE IIC COMPONENT"/>
    <property type="match status" value="1"/>
</dbReference>
<dbReference type="AlphaFoldDB" id="A0A0R1KNE7"/>
<feature type="transmembrane region" description="Helical" evidence="9">
    <location>
        <begin position="383"/>
        <end position="401"/>
    </location>
</feature>
<dbReference type="EMBL" id="AZDY01000038">
    <property type="protein sequence ID" value="KRK82257.1"/>
    <property type="molecule type" value="Genomic_DNA"/>
</dbReference>
<proteinExistence type="predicted"/>
<dbReference type="PATRIC" id="fig|1423788.3.peg.2332"/>
<protein>
    <recommendedName>
        <fullName evidence="8">Permease IIC component</fullName>
    </recommendedName>
</protein>
<feature type="transmembrane region" description="Helical" evidence="9">
    <location>
        <begin position="206"/>
        <end position="228"/>
    </location>
</feature>
<evidence type="ECO:0000256" key="7">
    <source>
        <dbReference type="ARBA" id="ARBA00023136"/>
    </source>
</evidence>
<comment type="subcellular location">
    <subcellularLocation>
        <location evidence="1">Cell membrane</location>
        <topology evidence="1">Multi-pass membrane protein</topology>
    </subcellularLocation>
</comment>
<dbReference type="InterPro" id="IPR004501">
    <property type="entry name" value="PTS_EIIC_3"/>
</dbReference>
<evidence type="ECO:0000256" key="4">
    <source>
        <dbReference type="ARBA" id="ARBA00022597"/>
    </source>
</evidence>
<comment type="function">
    <text evidence="8">The phosphoenolpyruvate-dependent sugar phosphotransferase system (PTS), a major carbohydrate active -transport system, catalyzes the phosphorylation of incoming sugar substrates concomitant with their translocation across the cell membrane.</text>
</comment>
<gene>
    <name evidence="11" type="ORF">FC78_GL002262</name>
</gene>
<feature type="transmembrane region" description="Helical" evidence="9">
    <location>
        <begin position="37"/>
        <end position="58"/>
    </location>
</feature>
<dbReference type="GO" id="GO:0005886">
    <property type="term" value="C:plasma membrane"/>
    <property type="evidence" value="ECO:0007669"/>
    <property type="project" value="UniProtKB-SubCell"/>
</dbReference>
<dbReference type="STRING" id="1423788.FC78_GL002262"/>
<dbReference type="Proteomes" id="UP000051515">
    <property type="component" value="Unassembled WGS sequence"/>
</dbReference>
<keyword evidence="6 9" id="KW-1133">Transmembrane helix</keyword>
<evidence type="ECO:0000313" key="12">
    <source>
        <dbReference type="Proteomes" id="UP000051515"/>
    </source>
</evidence>
<feature type="transmembrane region" description="Helical" evidence="9">
    <location>
        <begin position="407"/>
        <end position="425"/>
    </location>
</feature>
<feature type="domain" description="PTS EIIC type-3" evidence="10">
    <location>
        <begin position="14"/>
        <end position="425"/>
    </location>
</feature>